<dbReference type="InterPro" id="IPR036922">
    <property type="entry name" value="Rieske_2Fe-2S_sf"/>
</dbReference>
<protein>
    <submittedName>
        <fullName evidence="7">Phthalate 4,5-dioxygenase oxygenase subunit</fullName>
        <ecNumber evidence="7">1.14.12.7</ecNumber>
    </submittedName>
</protein>
<dbReference type="Pfam" id="PF00355">
    <property type="entry name" value="Rieske"/>
    <property type="match status" value="1"/>
</dbReference>
<keyword evidence="5" id="KW-0411">Iron-sulfur</keyword>
<dbReference type="Gene3D" id="2.102.10.10">
    <property type="entry name" value="Rieske [2Fe-2S] iron-sulphur domain"/>
    <property type="match status" value="1"/>
</dbReference>
<feature type="domain" description="Rieske" evidence="6">
    <location>
        <begin position="27"/>
        <end position="133"/>
    </location>
</feature>
<evidence type="ECO:0000256" key="1">
    <source>
        <dbReference type="ARBA" id="ARBA00022714"/>
    </source>
</evidence>
<dbReference type="AlphaFoldDB" id="A0A679J8G9"/>
<dbReference type="EC" id="1.14.12.7" evidence="7"/>
<dbReference type="PANTHER" id="PTHR21266:SF59">
    <property type="entry name" value="BLR4922 PROTEIN"/>
    <property type="match status" value="1"/>
</dbReference>
<dbReference type="PANTHER" id="PTHR21266">
    <property type="entry name" value="IRON-SULFUR DOMAIN CONTAINING PROTEIN"/>
    <property type="match status" value="1"/>
</dbReference>
<proteinExistence type="predicted"/>
<dbReference type="CDD" id="cd03479">
    <property type="entry name" value="Rieske_RO_Alpha_PhDO_like"/>
    <property type="match status" value="1"/>
</dbReference>
<evidence type="ECO:0000259" key="6">
    <source>
        <dbReference type="PROSITE" id="PS51296"/>
    </source>
</evidence>
<evidence type="ECO:0000256" key="5">
    <source>
        <dbReference type="ARBA" id="ARBA00023014"/>
    </source>
</evidence>
<reference evidence="7" key="1">
    <citation type="submission" date="2019-12" db="EMBL/GenBank/DDBJ databases">
        <authorList>
            <person name="Cremers G."/>
        </authorList>
    </citation>
    <scope>NUCLEOTIDE SEQUENCE</scope>
    <source>
        <strain evidence="7">Vvax</strain>
    </source>
</reference>
<evidence type="ECO:0000313" key="7">
    <source>
        <dbReference type="EMBL" id="CAA2109984.1"/>
    </source>
</evidence>
<dbReference type="RefSeq" id="WP_339094173.1">
    <property type="nucleotide sequence ID" value="NZ_LR743508.1"/>
</dbReference>
<organism evidence="7">
    <name type="scientific">Variovorax paradoxus</name>
    <dbReference type="NCBI Taxonomy" id="34073"/>
    <lineage>
        <taxon>Bacteria</taxon>
        <taxon>Pseudomonadati</taxon>
        <taxon>Pseudomonadota</taxon>
        <taxon>Betaproteobacteria</taxon>
        <taxon>Burkholderiales</taxon>
        <taxon>Comamonadaceae</taxon>
        <taxon>Variovorax</taxon>
    </lineage>
</organism>
<dbReference type="InterPro" id="IPR050584">
    <property type="entry name" value="Cholesterol_7-desaturase"/>
</dbReference>
<dbReference type="SUPFAM" id="SSF55961">
    <property type="entry name" value="Bet v1-like"/>
    <property type="match status" value="1"/>
</dbReference>
<keyword evidence="2" id="KW-0479">Metal-binding</keyword>
<evidence type="ECO:0000256" key="2">
    <source>
        <dbReference type="ARBA" id="ARBA00022723"/>
    </source>
</evidence>
<dbReference type="InterPro" id="IPR017941">
    <property type="entry name" value="Rieske_2Fe-2S"/>
</dbReference>
<evidence type="ECO:0000256" key="3">
    <source>
        <dbReference type="ARBA" id="ARBA00023002"/>
    </source>
</evidence>
<name>A0A679J8G9_VARPD</name>
<dbReference type="Pfam" id="PF19301">
    <property type="entry name" value="LigXa_C"/>
    <property type="match status" value="1"/>
</dbReference>
<dbReference type="GO" id="GO:0018620">
    <property type="term" value="F:phthalate 4,5-dioxygenase activity"/>
    <property type="evidence" value="ECO:0007669"/>
    <property type="project" value="UniProtKB-EC"/>
</dbReference>
<dbReference type="PROSITE" id="PS51296">
    <property type="entry name" value="RIESKE"/>
    <property type="match status" value="1"/>
</dbReference>
<keyword evidence="4" id="KW-0408">Iron</keyword>
<dbReference type="Gene3D" id="3.90.380.10">
    <property type="entry name" value="Naphthalene 1,2-dioxygenase Alpha Subunit, Chain A, domain 1"/>
    <property type="match status" value="1"/>
</dbReference>
<dbReference type="GO" id="GO:0046872">
    <property type="term" value="F:metal ion binding"/>
    <property type="evidence" value="ECO:0007669"/>
    <property type="project" value="UniProtKB-KW"/>
</dbReference>
<keyword evidence="1" id="KW-0001">2Fe-2S</keyword>
<sequence length="439" mass="50086">MLSHEDNETLVRVGPDTPMGQLMRLYWIPFLPSRDLQADGQPQRVRLLGEDLLAFRDTEGRIGLIDHACPHRGAPLVFGRNEDCGVRCIYHGWKFGVDGHVLDTPAEPAQSRLKDTVQIKNYPCRERNGIAWTYMGPDRDNLPPLPNLEWNLVPEENVYVSFRVQECNWLQAVEGEIDSAHAPILHGRIDQQGAISDWTAKKDLRPTFECKRQDFGMSVASKRVLDERTHYWRVNQFLLPFYTLVPPQSQYPELSGHAWVPLDDHHTLCIMFSYHPSQPFYEKTRKIFDNGHAGRETGHPSVNAYAPRPATEPYAKYWTRFNLQSAFLFNYDAQTKTWFSGLPGLWVQDAACQSGVAPIYDRSKEHLGMSDTGIAMTRRLLLETVRNLASRQQRPPRIDDPDLPMVRAVSLTLPAGDSWNESGRELMTARLGADFGYTP</sequence>
<dbReference type="GO" id="GO:0051537">
    <property type="term" value="F:2 iron, 2 sulfur cluster binding"/>
    <property type="evidence" value="ECO:0007669"/>
    <property type="project" value="UniProtKB-KW"/>
</dbReference>
<keyword evidence="7" id="KW-0223">Dioxygenase</keyword>
<keyword evidence="3 7" id="KW-0560">Oxidoreductase</keyword>
<dbReference type="EMBL" id="LR743508">
    <property type="protein sequence ID" value="CAA2109984.1"/>
    <property type="molecule type" value="Genomic_DNA"/>
</dbReference>
<dbReference type="InterPro" id="IPR045623">
    <property type="entry name" value="LigXa_C"/>
</dbReference>
<dbReference type="SUPFAM" id="SSF50022">
    <property type="entry name" value="ISP domain"/>
    <property type="match status" value="1"/>
</dbReference>
<accession>A0A679J8G9</accession>
<evidence type="ECO:0000256" key="4">
    <source>
        <dbReference type="ARBA" id="ARBA00023004"/>
    </source>
</evidence>
<gene>
    <name evidence="7" type="primary">pht3_2</name>
    <name evidence="7" type="ORF">VVAX_06256</name>
</gene>